<evidence type="ECO:0000256" key="6">
    <source>
        <dbReference type="PROSITE-ProRule" id="PRU01161"/>
    </source>
</evidence>
<dbReference type="Proteomes" id="UP000291822">
    <property type="component" value="Unassembled WGS sequence"/>
</dbReference>
<dbReference type="Pfam" id="PF01103">
    <property type="entry name" value="Omp85"/>
    <property type="match status" value="1"/>
</dbReference>
<evidence type="ECO:0000256" key="4">
    <source>
        <dbReference type="ARBA" id="ARBA00023098"/>
    </source>
</evidence>
<keyword evidence="4 6" id="KW-0443">Lipid metabolism</keyword>
<feature type="domain" description="PNPLA" evidence="7">
    <location>
        <begin position="57"/>
        <end position="249"/>
    </location>
</feature>
<gene>
    <name evidence="8" type="ORF">EZM97_06160</name>
</gene>
<sequence length="768" mass="84462">MHTSCGELPNTTAGMETKPMRWLLAAAVLLCPAWLAAEQAPVQPPSPAPMPSPCIGLVLGGGGARGAAHIGVLQVLEREHIPICRITGTSMGSIVGGLYAAGYNSTELESVIGTLDWKDLFSDDPARAIMPMRRKDADYRYLLNFEVGYKDGHIVTPTGLIQGQKLILLLRRLLLSTWDVHDFDKLNIPFRAVATDIVVGKPVVFSQGDLPVAIRSSMSVPGAFAPTVVDDTLLVDGGLMDNVPIDVIRTMGAQRLIVVDVGSPLDKREALNNPVAILNQMVSALMIEKTERQIATLTPNDVLIRPALGDITAAEFNRSAEAIAIGRAAAEAALPQLRAMAVSPEVWARYAANHRQRNFDPQLIAFLNVDINHTKTGEFVARTMSKEIGKPFDPKVTEQQIGNVYGRGSYQQIDYRLQQRDGDRGLLIIPNDKPWGGIYGKLGFQLDDDFDGRSEYLLSGEVTATNLNRYGAEWRNTVWMGRITGLRTEFYQPFGKFAETYIQPFAFGRKENVPAYDLEGDQELAEYRVSRRIVGIETGWSPTSYWRISATVQRGRDSGYLRIGNPTDFPDQTQQFASIGARINWDTLDSAQFPTRGVRFDLSYDSYRTFLGGDLKGDVARFNADWVPDWGLSNGRYHLLLGLRLSSALDDTRALETEQFLGGFLNLSGYPERALHGDQAALLRTIVYRRTGKLDAIFSTPIYIGASLEAGNAWRVKSDVNLNSLIFAGSIFAGLQSPLGPVFLGYGYAKGGHSSIYLTFGSMLRPSL</sequence>
<dbReference type="Pfam" id="PF01734">
    <property type="entry name" value="Patatin"/>
    <property type="match status" value="1"/>
</dbReference>
<keyword evidence="3 6" id="KW-0442">Lipid degradation</keyword>
<keyword evidence="5" id="KW-0472">Membrane</keyword>
<organism evidence="8 9">
    <name type="scientific">Dyella soli</name>
    <dbReference type="NCBI Taxonomy" id="522319"/>
    <lineage>
        <taxon>Bacteria</taxon>
        <taxon>Pseudomonadati</taxon>
        <taxon>Pseudomonadota</taxon>
        <taxon>Gammaproteobacteria</taxon>
        <taxon>Lysobacterales</taxon>
        <taxon>Rhodanobacteraceae</taxon>
        <taxon>Dyella</taxon>
    </lineage>
</organism>
<comment type="subcellular location">
    <subcellularLocation>
        <location evidence="1">Membrane</location>
    </subcellularLocation>
</comment>
<evidence type="ECO:0000256" key="1">
    <source>
        <dbReference type="ARBA" id="ARBA00004370"/>
    </source>
</evidence>
<feature type="short sequence motif" description="DGA/G" evidence="6">
    <location>
        <begin position="236"/>
        <end position="238"/>
    </location>
</feature>
<dbReference type="InterPro" id="IPR016035">
    <property type="entry name" value="Acyl_Trfase/lysoPLipase"/>
</dbReference>
<feature type="short sequence motif" description="GXGXXG" evidence="6">
    <location>
        <begin position="61"/>
        <end position="66"/>
    </location>
</feature>
<name>A0A4V2NMD9_9GAMM</name>
<dbReference type="GO" id="GO:0019867">
    <property type="term" value="C:outer membrane"/>
    <property type="evidence" value="ECO:0007669"/>
    <property type="project" value="InterPro"/>
</dbReference>
<evidence type="ECO:0000256" key="3">
    <source>
        <dbReference type="ARBA" id="ARBA00022963"/>
    </source>
</evidence>
<dbReference type="InterPro" id="IPR002641">
    <property type="entry name" value="PNPLA_dom"/>
</dbReference>
<dbReference type="GO" id="GO:0016787">
    <property type="term" value="F:hydrolase activity"/>
    <property type="evidence" value="ECO:0007669"/>
    <property type="project" value="UniProtKB-UniRule"/>
</dbReference>
<comment type="caution">
    <text evidence="8">The sequence shown here is derived from an EMBL/GenBank/DDBJ whole genome shotgun (WGS) entry which is preliminary data.</text>
</comment>
<keyword evidence="2 6" id="KW-0378">Hydrolase</keyword>
<keyword evidence="9" id="KW-1185">Reference proteome</keyword>
<protein>
    <recommendedName>
        <fullName evidence="7">PNPLA domain-containing protein</fullName>
    </recommendedName>
</protein>
<feature type="active site" description="Proton acceptor" evidence="6">
    <location>
        <position position="236"/>
    </location>
</feature>
<evidence type="ECO:0000256" key="5">
    <source>
        <dbReference type="ARBA" id="ARBA00023136"/>
    </source>
</evidence>
<dbReference type="GO" id="GO:0016042">
    <property type="term" value="P:lipid catabolic process"/>
    <property type="evidence" value="ECO:0007669"/>
    <property type="project" value="UniProtKB-UniRule"/>
</dbReference>
<evidence type="ECO:0000313" key="9">
    <source>
        <dbReference type="Proteomes" id="UP000291822"/>
    </source>
</evidence>
<dbReference type="Gene3D" id="3.40.1090.10">
    <property type="entry name" value="Cytosolic phospholipase A2 catalytic domain"/>
    <property type="match status" value="2"/>
</dbReference>
<evidence type="ECO:0000313" key="8">
    <source>
        <dbReference type="EMBL" id="TCI12897.1"/>
    </source>
</evidence>
<accession>A0A4V2NMD9</accession>
<dbReference type="InterPro" id="IPR050301">
    <property type="entry name" value="NTE"/>
</dbReference>
<reference evidence="8 9" key="1">
    <citation type="submission" date="2019-02" db="EMBL/GenBank/DDBJ databases">
        <title>Dyella amyloliquefaciens sp. nov., isolated from forest soil.</title>
        <authorList>
            <person name="Gao Z.-H."/>
            <person name="Qiu L.-H."/>
        </authorList>
    </citation>
    <scope>NUCLEOTIDE SEQUENCE [LARGE SCALE GENOMIC DNA]</scope>
    <source>
        <strain evidence="8 9">KACC 12747</strain>
    </source>
</reference>
<evidence type="ECO:0000259" key="7">
    <source>
        <dbReference type="PROSITE" id="PS51635"/>
    </source>
</evidence>
<dbReference type="Gene3D" id="2.40.160.50">
    <property type="entry name" value="membrane protein fhac: a member of the omp85/tpsb transporter family"/>
    <property type="match status" value="1"/>
</dbReference>
<dbReference type="InterPro" id="IPR000184">
    <property type="entry name" value="Bac_surfAg_D15"/>
</dbReference>
<dbReference type="SUPFAM" id="SSF52151">
    <property type="entry name" value="FabD/lysophospholipase-like"/>
    <property type="match status" value="1"/>
</dbReference>
<feature type="short sequence motif" description="GXSXG" evidence="6">
    <location>
        <begin position="88"/>
        <end position="92"/>
    </location>
</feature>
<dbReference type="PROSITE" id="PS51635">
    <property type="entry name" value="PNPLA"/>
    <property type="match status" value="1"/>
</dbReference>
<proteinExistence type="predicted"/>
<feature type="active site" description="Nucleophile" evidence="6">
    <location>
        <position position="90"/>
    </location>
</feature>
<dbReference type="PANTHER" id="PTHR14226">
    <property type="entry name" value="NEUROPATHY TARGET ESTERASE/SWISS CHEESE D.MELANOGASTER"/>
    <property type="match status" value="1"/>
</dbReference>
<dbReference type="AlphaFoldDB" id="A0A4V2NMD9"/>
<dbReference type="PANTHER" id="PTHR14226:SF29">
    <property type="entry name" value="NEUROPATHY TARGET ESTERASE SWS"/>
    <property type="match status" value="1"/>
</dbReference>
<evidence type="ECO:0000256" key="2">
    <source>
        <dbReference type="ARBA" id="ARBA00022801"/>
    </source>
</evidence>
<dbReference type="EMBL" id="SJTG01000001">
    <property type="protein sequence ID" value="TCI12897.1"/>
    <property type="molecule type" value="Genomic_DNA"/>
</dbReference>